<sequence length="96" mass="10788">MLRPDKSILLSVHLCNGHYDSRGTDKTAGFLGQPQSDVKLLWQAEFPPQSWFISVLRLQRASSRHRAPSATAWLSSTLTAAIAHRREHPMRPNDGL</sequence>
<accession>A0A6G0RFZ6</accession>
<dbReference type="EMBL" id="QXFY01000950">
    <property type="protein sequence ID" value="KAE9332415.1"/>
    <property type="molecule type" value="Genomic_DNA"/>
</dbReference>
<organism evidence="1 2">
    <name type="scientific">Phytophthora fragariae</name>
    <dbReference type="NCBI Taxonomy" id="53985"/>
    <lineage>
        <taxon>Eukaryota</taxon>
        <taxon>Sar</taxon>
        <taxon>Stramenopiles</taxon>
        <taxon>Oomycota</taxon>
        <taxon>Peronosporomycetes</taxon>
        <taxon>Peronosporales</taxon>
        <taxon>Peronosporaceae</taxon>
        <taxon>Phytophthora</taxon>
    </lineage>
</organism>
<protein>
    <submittedName>
        <fullName evidence="1">Uncharacterized protein</fullName>
    </submittedName>
</protein>
<dbReference type="AlphaFoldDB" id="A0A6G0RFZ6"/>
<name>A0A6G0RFZ6_9STRA</name>
<evidence type="ECO:0000313" key="1">
    <source>
        <dbReference type="EMBL" id="KAE9332415.1"/>
    </source>
</evidence>
<proteinExistence type="predicted"/>
<dbReference type="Proteomes" id="UP000486351">
    <property type="component" value="Unassembled WGS sequence"/>
</dbReference>
<comment type="caution">
    <text evidence="1">The sequence shown here is derived from an EMBL/GenBank/DDBJ whole genome shotgun (WGS) entry which is preliminary data.</text>
</comment>
<reference evidence="1 2" key="1">
    <citation type="submission" date="2018-09" db="EMBL/GenBank/DDBJ databases">
        <title>Genomic investigation of the strawberry pathogen Phytophthora fragariae indicates pathogenicity is determined by transcriptional variation in three key races.</title>
        <authorList>
            <person name="Adams T.M."/>
            <person name="Armitage A.D."/>
            <person name="Sobczyk M.K."/>
            <person name="Bates H.J."/>
            <person name="Dunwell J.M."/>
            <person name="Nellist C.F."/>
            <person name="Harrison R.J."/>
        </authorList>
    </citation>
    <scope>NUCLEOTIDE SEQUENCE [LARGE SCALE GENOMIC DNA]</scope>
    <source>
        <strain evidence="1 2">NOV-77</strain>
    </source>
</reference>
<evidence type="ECO:0000313" key="2">
    <source>
        <dbReference type="Proteomes" id="UP000486351"/>
    </source>
</evidence>
<gene>
    <name evidence="1" type="ORF">PF008_g14955</name>
</gene>